<sequence>MYSVEELPVDCPIGVVRADVAFILVDEVGRIANYQVPAFALGYAPQVVGLVNQDPTLKVIQLDGFLQRVTAAGFICQAKRFA</sequence>
<proteinExistence type="predicted"/>
<reference evidence="1 2" key="1">
    <citation type="submission" date="2017-11" db="EMBL/GenBank/DDBJ databases">
        <title>Bradyrhizobium forestalis sp. nov., an efficient nitrogen-fixing bacterium isolated from nodules of forest legume species in the Amazon.</title>
        <authorList>
            <person name="Costa E.M."/>
            <person name="Guimaraes A."/>
            <person name="Carvalho T.S."/>
            <person name="Rodrigues T.L."/>
            <person name="Ribeiro P.R.A."/>
            <person name="Lebbe L."/>
            <person name="Willems A."/>
            <person name="Moreira F.M.S."/>
        </authorList>
    </citation>
    <scope>NUCLEOTIDE SEQUENCE [LARGE SCALE GENOMIC DNA]</scope>
    <source>
        <strain evidence="1 2">INPA54B</strain>
    </source>
</reference>
<gene>
    <name evidence="1" type="ORF">CVM73_33615</name>
</gene>
<accession>A0A2M8QZD9</accession>
<dbReference type="EMBL" id="PGVG01000046">
    <property type="protein sequence ID" value="PJG50913.1"/>
    <property type="molecule type" value="Genomic_DNA"/>
</dbReference>
<evidence type="ECO:0000313" key="1">
    <source>
        <dbReference type="EMBL" id="PJG50913.1"/>
    </source>
</evidence>
<protein>
    <submittedName>
        <fullName evidence="1">Uncharacterized protein</fullName>
    </submittedName>
</protein>
<organism evidence="1 2">
    <name type="scientific">Bradyrhizobium forestalis</name>
    <dbReference type="NCBI Taxonomy" id="1419263"/>
    <lineage>
        <taxon>Bacteria</taxon>
        <taxon>Pseudomonadati</taxon>
        <taxon>Pseudomonadota</taxon>
        <taxon>Alphaproteobacteria</taxon>
        <taxon>Hyphomicrobiales</taxon>
        <taxon>Nitrobacteraceae</taxon>
        <taxon>Bradyrhizobium</taxon>
    </lineage>
</organism>
<dbReference type="AlphaFoldDB" id="A0A2M8QZD9"/>
<name>A0A2M8QZD9_9BRAD</name>
<comment type="caution">
    <text evidence="1">The sequence shown here is derived from an EMBL/GenBank/DDBJ whole genome shotgun (WGS) entry which is preliminary data.</text>
</comment>
<evidence type="ECO:0000313" key="2">
    <source>
        <dbReference type="Proteomes" id="UP000231194"/>
    </source>
</evidence>
<dbReference type="Proteomes" id="UP000231194">
    <property type="component" value="Unassembled WGS sequence"/>
</dbReference>
<keyword evidence="2" id="KW-1185">Reference proteome</keyword>